<reference evidence="1" key="2">
    <citation type="journal article" date="2015" name="Data Brief">
        <title>Shoot transcriptome of the giant reed, Arundo donax.</title>
        <authorList>
            <person name="Barrero R.A."/>
            <person name="Guerrero F.D."/>
            <person name="Moolhuijzen P."/>
            <person name="Goolsby J.A."/>
            <person name="Tidwell J."/>
            <person name="Bellgard S.E."/>
            <person name="Bellgard M.I."/>
        </authorList>
    </citation>
    <scope>NUCLEOTIDE SEQUENCE</scope>
    <source>
        <tissue evidence="1">Shoot tissue taken approximately 20 cm above the soil surface</tissue>
    </source>
</reference>
<proteinExistence type="predicted"/>
<dbReference type="AlphaFoldDB" id="A0A0A9DAS8"/>
<reference evidence="1" key="1">
    <citation type="submission" date="2014-09" db="EMBL/GenBank/DDBJ databases">
        <authorList>
            <person name="Magalhaes I.L.F."/>
            <person name="Oliveira U."/>
            <person name="Santos F.R."/>
            <person name="Vidigal T.H.D.A."/>
            <person name="Brescovit A.D."/>
            <person name="Santos A.J."/>
        </authorList>
    </citation>
    <scope>NUCLEOTIDE SEQUENCE</scope>
    <source>
        <tissue evidence="1">Shoot tissue taken approximately 20 cm above the soil surface</tissue>
    </source>
</reference>
<protein>
    <submittedName>
        <fullName evidence="1">Uncharacterized protein</fullName>
    </submittedName>
</protein>
<organism evidence="1">
    <name type="scientific">Arundo donax</name>
    <name type="common">Giant reed</name>
    <name type="synonym">Donax arundinaceus</name>
    <dbReference type="NCBI Taxonomy" id="35708"/>
    <lineage>
        <taxon>Eukaryota</taxon>
        <taxon>Viridiplantae</taxon>
        <taxon>Streptophyta</taxon>
        <taxon>Embryophyta</taxon>
        <taxon>Tracheophyta</taxon>
        <taxon>Spermatophyta</taxon>
        <taxon>Magnoliopsida</taxon>
        <taxon>Liliopsida</taxon>
        <taxon>Poales</taxon>
        <taxon>Poaceae</taxon>
        <taxon>PACMAD clade</taxon>
        <taxon>Arundinoideae</taxon>
        <taxon>Arundineae</taxon>
        <taxon>Arundo</taxon>
    </lineage>
</organism>
<sequence length="287" mass="32045">MAFPAPAVVFLDENLQIHGGKRTDASRTKPLKPSAKPGLQERKALQYLSNMKPGLQERKALQDLSNMKPGLQEWKALQDLSNMKPGLQERKALRDVSNVKPGLQERKALRDVSNMKPGLQERKALQDVSKISKGTALKQRSALRSHEAIENPVNKTVIFGDKETAKCREWAKDGVEGAHFTGNDSQKFDKNVQDKCVKKKVENVMSALHGWSNVVVYDPVMFPAKEVDDFSEEVKGLELEPEILPEICMTIGILLTQATMQSSLKTHLLIMSLTSTHFWTTSLLSLS</sequence>
<accession>A0A0A9DAS8</accession>
<name>A0A0A9DAS8_ARUDO</name>
<evidence type="ECO:0000313" key="1">
    <source>
        <dbReference type="EMBL" id="JAD83798.1"/>
    </source>
</evidence>
<dbReference type="EMBL" id="GBRH01214097">
    <property type="protein sequence ID" value="JAD83798.1"/>
    <property type="molecule type" value="Transcribed_RNA"/>
</dbReference>